<dbReference type="InterPro" id="IPR029058">
    <property type="entry name" value="AB_hydrolase_fold"/>
</dbReference>
<dbReference type="SUPFAM" id="SSF53474">
    <property type="entry name" value="alpha/beta-Hydrolases"/>
    <property type="match status" value="1"/>
</dbReference>
<reference evidence="4" key="1">
    <citation type="journal article" date="2019" name="Int. J. Syst. Evol. Microbiol.">
        <title>The Global Catalogue of Microorganisms (GCM) 10K type strain sequencing project: providing services to taxonomists for standard genome sequencing and annotation.</title>
        <authorList>
            <consortium name="The Broad Institute Genomics Platform"/>
            <consortium name="The Broad Institute Genome Sequencing Center for Infectious Disease"/>
            <person name="Wu L."/>
            <person name="Ma J."/>
        </authorList>
    </citation>
    <scope>NUCLEOTIDE SEQUENCE [LARGE SCALE GENOMIC DNA]</scope>
    <source>
        <strain evidence="4">JCM 17106</strain>
    </source>
</reference>
<dbReference type="NCBIfam" id="TIGR04183">
    <property type="entry name" value="Por_Secre_tail"/>
    <property type="match status" value="1"/>
</dbReference>
<dbReference type="Pfam" id="PF18962">
    <property type="entry name" value="Por_Secre_tail"/>
    <property type="match status" value="1"/>
</dbReference>
<proteinExistence type="predicted"/>
<dbReference type="Pfam" id="PF10142">
    <property type="entry name" value="PhoPQ_related"/>
    <property type="match status" value="1"/>
</dbReference>
<evidence type="ECO:0000259" key="2">
    <source>
        <dbReference type="Pfam" id="PF18962"/>
    </source>
</evidence>
<accession>A0ABP7XJG4</accession>
<sequence>MVTAQNLGPWNLDDLYEVPAWKTTNVQNVNGFTSILYESIDYLGTPAEVYAYYSAPEGVPPNGGWPAVVFVHGGGGTAVTAAVSSWNAKGYAALSMDLEGHYPNGNATPKPGPARVGAFDDYTLPFDQQWYYHAVAQVIKANSLIASFPEVNANKIGILGASWGGVLTSTVIGLDNRLAFAVPVYGSGYVPEIDTYIGRAITNGAKTQFVNRYYDGSAYFSRVTIPTLWINGTNDTSFALTGNQKSSRAVNGKAILRYSKNFGHSNLNWTTVKEVFAFANQVINNGVALPDLGMPTMVSNTASVSFSAAAGIDSAALFYTTSEAEWSTRIWVASAATISGNKIIATVPSDATTIYFTTTDSRGYMISSEYFLTSNATDPNPGISLGKFYFDNVGNKQRMKSNNAGTDVLCTGTGDSGWKGLWDLIDAGNGNYYIENAATQTRLQGTAASDQAGVKLVSKNYGGTWVQWKLTQVGSNWFIDNVAHGTRLNNNSNNQVTVGSINWNGDWVKWKLTDKFGNSPTNKEITSYNKVSNIKIYPNPVSDSFQINNDNIKSVEVHTISGKLVKSFEESANFYSLYDLDTGVYLVKIRNTENTLTTAKLVKL</sequence>
<name>A0ABP7XJG4_9FLAO</name>
<organism evidence="3 4">
    <name type="scientific">Aquimarina addita</name>
    <dbReference type="NCBI Taxonomy" id="870485"/>
    <lineage>
        <taxon>Bacteria</taxon>
        <taxon>Pseudomonadati</taxon>
        <taxon>Bacteroidota</taxon>
        <taxon>Flavobacteriia</taxon>
        <taxon>Flavobacteriales</taxon>
        <taxon>Flavobacteriaceae</taxon>
        <taxon>Aquimarina</taxon>
    </lineage>
</organism>
<dbReference type="PANTHER" id="PTHR22946">
    <property type="entry name" value="DIENELACTONE HYDROLASE DOMAIN-CONTAINING PROTEIN-RELATED"/>
    <property type="match status" value="1"/>
</dbReference>
<dbReference type="InterPro" id="IPR026444">
    <property type="entry name" value="Secre_tail"/>
</dbReference>
<evidence type="ECO:0000256" key="1">
    <source>
        <dbReference type="ARBA" id="ARBA00022729"/>
    </source>
</evidence>
<comment type="caution">
    <text evidence="3">The sequence shown here is derived from an EMBL/GenBank/DDBJ whole genome shotgun (WGS) entry which is preliminary data.</text>
</comment>
<dbReference type="Proteomes" id="UP001500459">
    <property type="component" value="Unassembled WGS sequence"/>
</dbReference>
<dbReference type="Gene3D" id="3.40.50.1820">
    <property type="entry name" value="alpha/beta hydrolase"/>
    <property type="match status" value="1"/>
</dbReference>
<protein>
    <recommendedName>
        <fullName evidence="2">Secretion system C-terminal sorting domain-containing protein</fullName>
    </recommendedName>
</protein>
<dbReference type="CDD" id="cd00161">
    <property type="entry name" value="beta-trefoil_Ricin-like"/>
    <property type="match status" value="1"/>
</dbReference>
<evidence type="ECO:0000313" key="4">
    <source>
        <dbReference type="Proteomes" id="UP001500459"/>
    </source>
</evidence>
<evidence type="ECO:0000313" key="3">
    <source>
        <dbReference type="EMBL" id="GAA4116359.1"/>
    </source>
</evidence>
<keyword evidence="1" id="KW-0732">Signal</keyword>
<dbReference type="InterPro" id="IPR050261">
    <property type="entry name" value="FrsA_esterase"/>
</dbReference>
<dbReference type="EMBL" id="BAABCW010000005">
    <property type="protein sequence ID" value="GAA4116359.1"/>
    <property type="molecule type" value="Genomic_DNA"/>
</dbReference>
<feature type="domain" description="Secretion system C-terminal sorting" evidence="2">
    <location>
        <begin position="536"/>
        <end position="601"/>
    </location>
</feature>
<keyword evidence="4" id="KW-1185">Reference proteome</keyword>
<dbReference type="InterPro" id="IPR009199">
    <property type="entry name" value="PhoPQ-act_pathogen-rel_PqaA"/>
</dbReference>
<gene>
    <name evidence="3" type="ORF">GCM10022393_16970</name>
</gene>